<proteinExistence type="predicted"/>
<evidence type="ECO:0000313" key="1">
    <source>
        <dbReference type="EMBL" id="HIZ31417.1"/>
    </source>
</evidence>
<accession>A0A9D2J077</accession>
<evidence type="ECO:0000313" key="2">
    <source>
        <dbReference type="Proteomes" id="UP000824035"/>
    </source>
</evidence>
<sequence length="101" mass="12160">MLTFENVLTVFRDYLRQDPEEEVLSCRRGYVRISWNSDSRYCVDGVLCRTPEELFDLLLQDYWDFELIRRTQGRREATAADEEAVDELCQPYLDWRKEALK</sequence>
<gene>
    <name evidence="1" type="ORF">H9813_09365</name>
</gene>
<dbReference type="Proteomes" id="UP000824035">
    <property type="component" value="Unassembled WGS sequence"/>
</dbReference>
<reference evidence="1" key="1">
    <citation type="journal article" date="2021" name="PeerJ">
        <title>Extensive microbial diversity within the chicken gut microbiome revealed by metagenomics and culture.</title>
        <authorList>
            <person name="Gilroy R."/>
            <person name="Ravi A."/>
            <person name="Getino M."/>
            <person name="Pursley I."/>
            <person name="Horton D.L."/>
            <person name="Alikhan N.F."/>
            <person name="Baker D."/>
            <person name="Gharbi K."/>
            <person name="Hall N."/>
            <person name="Watson M."/>
            <person name="Adriaenssens E.M."/>
            <person name="Foster-Nyarko E."/>
            <person name="Jarju S."/>
            <person name="Secka A."/>
            <person name="Antonio M."/>
            <person name="Oren A."/>
            <person name="Chaudhuri R.R."/>
            <person name="La Ragione R."/>
            <person name="Hildebrand F."/>
            <person name="Pallen M.J."/>
        </authorList>
    </citation>
    <scope>NUCLEOTIDE SEQUENCE</scope>
    <source>
        <strain evidence="1">ChiGjej4B4-18154</strain>
    </source>
</reference>
<dbReference type="EMBL" id="DXBV01000095">
    <property type="protein sequence ID" value="HIZ31417.1"/>
    <property type="molecule type" value="Genomic_DNA"/>
</dbReference>
<organism evidence="1 2">
    <name type="scientific">Candidatus Allofournierella merdipullorum</name>
    <dbReference type="NCBI Taxonomy" id="2838595"/>
    <lineage>
        <taxon>Bacteria</taxon>
        <taxon>Bacillati</taxon>
        <taxon>Bacillota</taxon>
        <taxon>Clostridia</taxon>
        <taxon>Eubacteriales</taxon>
        <taxon>Oscillospiraceae</taxon>
        <taxon>Allofournierella</taxon>
    </lineage>
</organism>
<name>A0A9D2J077_9FIRM</name>
<comment type="caution">
    <text evidence="1">The sequence shown here is derived from an EMBL/GenBank/DDBJ whole genome shotgun (WGS) entry which is preliminary data.</text>
</comment>
<protein>
    <submittedName>
        <fullName evidence="1">Uncharacterized protein</fullName>
    </submittedName>
</protein>
<reference evidence="1" key="2">
    <citation type="submission" date="2021-04" db="EMBL/GenBank/DDBJ databases">
        <authorList>
            <person name="Gilroy R."/>
        </authorList>
    </citation>
    <scope>NUCLEOTIDE SEQUENCE</scope>
    <source>
        <strain evidence="1">ChiGjej4B4-18154</strain>
    </source>
</reference>
<dbReference type="AlphaFoldDB" id="A0A9D2J077"/>